<dbReference type="GO" id="GO:0005783">
    <property type="term" value="C:endoplasmic reticulum"/>
    <property type="evidence" value="ECO:0007669"/>
    <property type="project" value="TreeGrafter"/>
</dbReference>
<evidence type="ECO:0000256" key="1">
    <source>
        <dbReference type="ARBA" id="ARBA00004555"/>
    </source>
</evidence>
<evidence type="ECO:0000259" key="6">
    <source>
        <dbReference type="Pfam" id="PF12325"/>
    </source>
</evidence>
<dbReference type="Pfam" id="PF12329">
    <property type="entry name" value="TMF_DNA_bd"/>
    <property type="match status" value="1"/>
</dbReference>
<organism evidence="7 8">
    <name type="scientific">Lachancea nothofagi CBS 11611</name>
    <dbReference type="NCBI Taxonomy" id="1266666"/>
    <lineage>
        <taxon>Eukaryota</taxon>
        <taxon>Fungi</taxon>
        <taxon>Dikarya</taxon>
        <taxon>Ascomycota</taxon>
        <taxon>Saccharomycotina</taxon>
        <taxon>Saccharomycetes</taxon>
        <taxon>Saccharomycetales</taxon>
        <taxon>Saccharomycetaceae</taxon>
        <taxon>Lachancea</taxon>
    </lineage>
</organism>
<dbReference type="InterPro" id="IPR022091">
    <property type="entry name" value="TMF_TATA-bd"/>
</dbReference>
<protein>
    <submittedName>
        <fullName evidence="7">LANO_0B01024g1_1</fullName>
    </submittedName>
</protein>
<evidence type="ECO:0000313" key="7">
    <source>
        <dbReference type="EMBL" id="SCU80737.1"/>
    </source>
</evidence>
<gene>
    <name evidence="7" type="ORF">LANO_0B01024G</name>
</gene>
<dbReference type="InterPro" id="IPR022092">
    <property type="entry name" value="TMF_DNA-bd"/>
</dbReference>
<feature type="region of interest" description="Disordered" evidence="5">
    <location>
        <begin position="20"/>
        <end position="53"/>
    </location>
</feature>
<dbReference type="PANTHER" id="PTHR46515">
    <property type="entry name" value="TATA ELEMENT MODULATORY FACTOR TMF1"/>
    <property type="match status" value="1"/>
</dbReference>
<reference evidence="8" key="1">
    <citation type="submission" date="2016-03" db="EMBL/GenBank/DDBJ databases">
        <authorList>
            <person name="Devillers Hugo."/>
        </authorList>
    </citation>
    <scope>NUCLEOTIDE SEQUENCE [LARGE SCALE GENOMIC DNA]</scope>
</reference>
<dbReference type="GO" id="GO:0005794">
    <property type="term" value="C:Golgi apparatus"/>
    <property type="evidence" value="ECO:0007669"/>
    <property type="project" value="UniProtKB-SubCell"/>
</dbReference>
<dbReference type="InterPro" id="IPR052602">
    <property type="entry name" value="Growth_transcription_reg"/>
</dbReference>
<sequence length="651" mass="73922">MSSSGNKKLSIEERLSLAARAKGRKKGKRLDSPSLSIPSPDAESEASELRELDNVNTTIEPEQRELGAQSDEGFEDFAAILPADYRNLSVEELLIALRPHLAQSNSTATTASSPIRQEQTDTSLVKLIKEKDSIIDELRKEGENLSKIELRHSNTIKGLRERVKTLEHKLECKNGDLEAKTVELDTLSGDFIELQSKCRESALKIELLLQERDSAESELDILRTGQLLELQQELEKARQTIKQLELQSQRLRDQLETATMKSDMKYQALEETSKGEIARLEMAFEAARIQLSQLSSNSEITTDKSYNGNDNSRLASQHKDLETQFEISRENWSSIESSLRQKILELESRLGKAEEARKFADEGQITLRDENSDYKSRLERSEHEKVRLAREIEELQRKVATLGHSLSDAEDDVKLWQEKYRVRKAELESRLSISKAQAGPESEVESAVHGEEPTSPNGRDIDKISNWELQDLQNLGTSFVGNEEVASIKSQYDLEELLPSEAGDLPGSLRKSSIASFDYTPSQQQRNTLQNHQNTQMNAQMIGRLGAQIRRLETELASLQESHQKLLKEKQTVNDTIFKLMEENERVAEIKDQLKTSSERGKSLEEELNNTAQALADRAERVEELENDVNDLKELLQMQFQQLVELQELVR</sequence>
<keyword evidence="2" id="KW-0333">Golgi apparatus</keyword>
<accession>A0A1G4IUM5</accession>
<dbReference type="Proteomes" id="UP000189911">
    <property type="component" value="Chromosome B"/>
</dbReference>
<proteinExistence type="predicted"/>
<dbReference type="EMBL" id="LT598450">
    <property type="protein sequence ID" value="SCU80737.1"/>
    <property type="molecule type" value="Genomic_DNA"/>
</dbReference>
<feature type="coiled-coil region" evidence="4">
    <location>
        <begin position="336"/>
        <end position="412"/>
    </location>
</feature>
<dbReference type="PANTHER" id="PTHR46515:SF1">
    <property type="entry name" value="TATA ELEMENT MODULATORY FACTOR"/>
    <property type="match status" value="1"/>
</dbReference>
<dbReference type="AlphaFoldDB" id="A0A1G4IUM5"/>
<evidence type="ECO:0000256" key="4">
    <source>
        <dbReference type="SAM" id="Coils"/>
    </source>
</evidence>
<keyword evidence="8" id="KW-1185">Reference proteome</keyword>
<dbReference type="Pfam" id="PF12325">
    <property type="entry name" value="TMF_TATA_bd"/>
    <property type="match status" value="1"/>
</dbReference>
<evidence type="ECO:0000256" key="3">
    <source>
        <dbReference type="ARBA" id="ARBA00023054"/>
    </source>
</evidence>
<feature type="coiled-coil region" evidence="4">
    <location>
        <begin position="205"/>
        <end position="297"/>
    </location>
</feature>
<feature type="coiled-coil region" evidence="4">
    <location>
        <begin position="542"/>
        <end position="649"/>
    </location>
</feature>
<feature type="domain" description="TATA element modulatory factor 1 TATA binding" evidence="6">
    <location>
        <begin position="531"/>
        <end position="643"/>
    </location>
</feature>
<feature type="region of interest" description="Disordered" evidence="5">
    <location>
        <begin position="431"/>
        <end position="461"/>
    </location>
</feature>
<name>A0A1G4IUM5_9SACH</name>
<feature type="compositionally biased region" description="Low complexity" evidence="5">
    <location>
        <begin position="32"/>
        <end position="41"/>
    </location>
</feature>
<evidence type="ECO:0000256" key="2">
    <source>
        <dbReference type="ARBA" id="ARBA00023034"/>
    </source>
</evidence>
<comment type="subcellular location">
    <subcellularLocation>
        <location evidence="1">Golgi apparatus</location>
    </subcellularLocation>
</comment>
<evidence type="ECO:0000256" key="5">
    <source>
        <dbReference type="SAM" id="MobiDB-lite"/>
    </source>
</evidence>
<dbReference type="OrthoDB" id="74178at2759"/>
<keyword evidence="3 4" id="KW-0175">Coiled coil</keyword>
<evidence type="ECO:0000313" key="8">
    <source>
        <dbReference type="Proteomes" id="UP000189911"/>
    </source>
</evidence>